<dbReference type="SMART" id="SM00448">
    <property type="entry name" value="REC"/>
    <property type="match status" value="1"/>
</dbReference>
<dbReference type="STRING" id="1429043.X474_17030"/>
<evidence type="ECO:0000313" key="7">
    <source>
        <dbReference type="Proteomes" id="UP000032233"/>
    </source>
</evidence>
<dbReference type="GO" id="GO:0000160">
    <property type="term" value="P:phosphorelay signal transduction system"/>
    <property type="evidence" value="ECO:0007669"/>
    <property type="project" value="InterPro"/>
</dbReference>
<evidence type="ECO:0000256" key="1">
    <source>
        <dbReference type="ARBA" id="ARBA00022801"/>
    </source>
</evidence>
<sequence>MRILIAEDETIPRTILRRFLETWGHEVQEASDGLEALEMISEQAGLVDVLVTDWMMPGMDGLELARRVRSMSDESQYIYIIFLTGRGGAKDLIRGFKEGGVDDYIVKPFDPAELDVRIKVGMRLIKAERQLRRYSENLEKIVSQQTEEIRETQGEMISRLFSALESRDEETGDHVRRIGLFSALFAQELGWSRAQADEIRGAAPLHDVGKVGISDTILLKPGKLTDDEFAVMKTHTTIGASILHGSHYSVIQMAERIALSHHERWDGKGYPHGLAGEEIPMEARITAVADVFDALSNDRVYRKAMPHDKVMEIMHEGRASHFDPDVFDVFIEFLPDVMEILKENQ</sequence>
<dbReference type="Gene3D" id="1.10.3210.10">
    <property type="entry name" value="Hypothetical protein af1432"/>
    <property type="match status" value="1"/>
</dbReference>
<dbReference type="PROSITE" id="PS50110">
    <property type="entry name" value="RESPONSE_REGULATORY"/>
    <property type="match status" value="1"/>
</dbReference>
<dbReference type="FunFam" id="1.10.3210.10:FF:000018">
    <property type="entry name" value="Two-component system response regulator"/>
    <property type="match status" value="1"/>
</dbReference>
<dbReference type="Pfam" id="PF13487">
    <property type="entry name" value="HD_5"/>
    <property type="match status" value="1"/>
</dbReference>
<dbReference type="CDD" id="cd17574">
    <property type="entry name" value="REC_OmpR"/>
    <property type="match status" value="1"/>
</dbReference>
<dbReference type="PANTHER" id="PTHR45228:SF1">
    <property type="entry name" value="CYCLIC DI-GMP PHOSPHODIESTERASE TM_0186"/>
    <property type="match status" value="1"/>
</dbReference>
<accession>A0A0D2JAJ5</accession>
<keyword evidence="6" id="KW-0808">Transferase</keyword>
<evidence type="ECO:0000259" key="5">
    <source>
        <dbReference type="PROSITE" id="PS51832"/>
    </source>
</evidence>
<reference evidence="6 7" key="1">
    <citation type="submission" date="2013-11" db="EMBL/GenBank/DDBJ databases">
        <title>Metagenomic analysis of a methanogenic consortium involved in long chain n-alkane degradation.</title>
        <authorList>
            <person name="Davidova I.A."/>
            <person name="Callaghan A.V."/>
            <person name="Wawrik B."/>
            <person name="Pruitt S."/>
            <person name="Marks C."/>
            <person name="Duncan K.E."/>
            <person name="Suflita J.M."/>
        </authorList>
    </citation>
    <scope>NUCLEOTIDE SEQUENCE [LARGE SCALE GENOMIC DNA]</scope>
    <source>
        <strain evidence="6 7">SPR</strain>
    </source>
</reference>
<dbReference type="InterPro" id="IPR052020">
    <property type="entry name" value="Cyclic_di-GMP/3'3'-cGAMP_PDE"/>
</dbReference>
<dbReference type="GO" id="GO:0004112">
    <property type="term" value="F:cyclic-nucleotide phosphodiesterase activity"/>
    <property type="evidence" value="ECO:0007669"/>
    <property type="project" value="UniProtKB-ARBA"/>
</dbReference>
<feature type="domain" description="Response regulatory" evidence="4">
    <location>
        <begin position="2"/>
        <end position="122"/>
    </location>
</feature>
<comment type="caution">
    <text evidence="6">The sequence shown here is derived from an EMBL/GenBank/DDBJ whole genome shotgun (WGS) entry which is preliminary data.</text>
</comment>
<keyword evidence="7" id="KW-1185">Reference proteome</keyword>
<feature type="coiled-coil region" evidence="3">
    <location>
        <begin position="124"/>
        <end position="155"/>
    </location>
</feature>
<dbReference type="Gene3D" id="3.40.50.2300">
    <property type="match status" value="1"/>
</dbReference>
<dbReference type="AlphaFoldDB" id="A0A0D2JAJ5"/>
<dbReference type="InParanoid" id="A0A0D2JAJ5"/>
<dbReference type="GO" id="GO:0009214">
    <property type="term" value="P:cyclic nucleotide catabolic process"/>
    <property type="evidence" value="ECO:0007669"/>
    <property type="project" value="UniProtKB-ARBA"/>
</dbReference>
<dbReference type="PANTHER" id="PTHR45228">
    <property type="entry name" value="CYCLIC DI-GMP PHOSPHODIESTERASE TM_0186-RELATED"/>
    <property type="match status" value="1"/>
</dbReference>
<dbReference type="InterPro" id="IPR037522">
    <property type="entry name" value="HD_GYP_dom"/>
</dbReference>
<dbReference type="SUPFAM" id="SSF109604">
    <property type="entry name" value="HD-domain/PDEase-like"/>
    <property type="match status" value="1"/>
</dbReference>
<gene>
    <name evidence="6" type="ORF">X474_17030</name>
</gene>
<keyword evidence="2" id="KW-0597">Phosphoprotein</keyword>
<dbReference type="CDD" id="cd00077">
    <property type="entry name" value="HDc"/>
    <property type="match status" value="1"/>
</dbReference>
<dbReference type="PROSITE" id="PS51832">
    <property type="entry name" value="HD_GYP"/>
    <property type="match status" value="1"/>
</dbReference>
<evidence type="ECO:0000259" key="4">
    <source>
        <dbReference type="PROSITE" id="PS50110"/>
    </source>
</evidence>
<evidence type="ECO:0000256" key="2">
    <source>
        <dbReference type="PROSITE-ProRule" id="PRU00169"/>
    </source>
</evidence>
<feature type="domain" description="HD-GYP" evidence="5">
    <location>
        <begin position="149"/>
        <end position="345"/>
    </location>
</feature>
<dbReference type="EMBL" id="AZAC01000023">
    <property type="protein sequence ID" value="KIX12751.1"/>
    <property type="molecule type" value="Genomic_DNA"/>
</dbReference>
<dbReference type="Pfam" id="PF00072">
    <property type="entry name" value="Response_reg"/>
    <property type="match status" value="1"/>
</dbReference>
<proteinExistence type="predicted"/>
<keyword evidence="6" id="KW-0418">Kinase</keyword>
<dbReference type="SMART" id="SM00471">
    <property type="entry name" value="HDc"/>
    <property type="match status" value="1"/>
</dbReference>
<dbReference type="OrthoDB" id="9764337at2"/>
<dbReference type="RefSeq" id="WP_044350129.1">
    <property type="nucleotide sequence ID" value="NZ_AZAC01000023.1"/>
</dbReference>
<dbReference type="InterPro" id="IPR011006">
    <property type="entry name" value="CheY-like_superfamily"/>
</dbReference>
<evidence type="ECO:0000256" key="3">
    <source>
        <dbReference type="SAM" id="Coils"/>
    </source>
</evidence>
<protein>
    <submittedName>
        <fullName evidence="6">Histidine kinase</fullName>
    </submittedName>
</protein>
<organism evidence="6 7">
    <name type="scientific">Dethiosulfatarculus sandiegensis</name>
    <dbReference type="NCBI Taxonomy" id="1429043"/>
    <lineage>
        <taxon>Bacteria</taxon>
        <taxon>Pseudomonadati</taxon>
        <taxon>Thermodesulfobacteriota</taxon>
        <taxon>Desulfarculia</taxon>
        <taxon>Desulfarculales</taxon>
        <taxon>Desulfarculaceae</taxon>
        <taxon>Dethiosulfatarculus</taxon>
    </lineage>
</organism>
<evidence type="ECO:0000313" key="6">
    <source>
        <dbReference type="EMBL" id="KIX12751.1"/>
    </source>
</evidence>
<keyword evidence="3" id="KW-0175">Coiled coil</keyword>
<dbReference type="SUPFAM" id="SSF52172">
    <property type="entry name" value="CheY-like"/>
    <property type="match status" value="1"/>
</dbReference>
<dbReference type="InterPro" id="IPR003607">
    <property type="entry name" value="HD/PDEase_dom"/>
</dbReference>
<name>A0A0D2JAJ5_9BACT</name>
<dbReference type="InterPro" id="IPR001789">
    <property type="entry name" value="Sig_transdc_resp-reg_receiver"/>
</dbReference>
<dbReference type="GO" id="GO:0016301">
    <property type="term" value="F:kinase activity"/>
    <property type="evidence" value="ECO:0007669"/>
    <property type="project" value="UniProtKB-KW"/>
</dbReference>
<dbReference type="Proteomes" id="UP000032233">
    <property type="component" value="Unassembled WGS sequence"/>
</dbReference>
<keyword evidence="1" id="KW-0378">Hydrolase</keyword>
<feature type="modified residue" description="4-aspartylphosphate" evidence="2">
    <location>
        <position position="53"/>
    </location>
</feature>